<keyword evidence="2" id="KW-1185">Reference proteome</keyword>
<dbReference type="InterPro" id="IPR029063">
    <property type="entry name" value="SAM-dependent_MTases_sf"/>
</dbReference>
<keyword evidence="1" id="KW-0489">Methyltransferase</keyword>
<reference evidence="1 2" key="1">
    <citation type="submission" date="2018-03" db="EMBL/GenBank/DDBJ databases">
        <title>Streptomyces dioscori sp. nov., a novel endophytic actinobacterium isolated from bulbil of Dioscorea bulbifera L.</title>
        <authorList>
            <person name="Zhikuan W."/>
        </authorList>
    </citation>
    <scope>NUCLEOTIDE SEQUENCE [LARGE SCALE GENOMIC DNA]</scope>
    <source>
        <strain evidence="1 2">A217</strain>
    </source>
</reference>
<dbReference type="EMBL" id="PYBJ01000001">
    <property type="protein sequence ID" value="PSM44795.1"/>
    <property type="molecule type" value="Genomic_DNA"/>
</dbReference>
<dbReference type="SUPFAM" id="SSF53335">
    <property type="entry name" value="S-adenosyl-L-methionine-dependent methyltransferases"/>
    <property type="match status" value="1"/>
</dbReference>
<dbReference type="RefSeq" id="WP_107014551.1">
    <property type="nucleotide sequence ID" value="NZ_KZ679038.1"/>
</dbReference>
<evidence type="ECO:0000313" key="2">
    <source>
        <dbReference type="Proteomes" id="UP000240429"/>
    </source>
</evidence>
<organism evidence="1 2">
    <name type="scientific">Streptomyces dioscori</name>
    <dbReference type="NCBI Taxonomy" id="2109333"/>
    <lineage>
        <taxon>Bacteria</taxon>
        <taxon>Bacillati</taxon>
        <taxon>Actinomycetota</taxon>
        <taxon>Actinomycetes</taxon>
        <taxon>Kitasatosporales</taxon>
        <taxon>Streptomycetaceae</taxon>
        <taxon>Streptomyces</taxon>
        <taxon>Streptomyces aurantiacus group</taxon>
    </lineage>
</organism>
<dbReference type="Gene3D" id="3.40.50.150">
    <property type="entry name" value="Vaccinia Virus protein VP39"/>
    <property type="match status" value="1"/>
</dbReference>
<gene>
    <name evidence="1" type="ORF">C6Y14_01320</name>
</gene>
<protein>
    <submittedName>
        <fullName evidence="1">SAM-dependent methyltransferase</fullName>
    </submittedName>
</protein>
<accession>A0A2P8QEV8</accession>
<dbReference type="CDD" id="cd02440">
    <property type="entry name" value="AdoMet_MTases"/>
    <property type="match status" value="1"/>
</dbReference>
<dbReference type="AlphaFoldDB" id="A0A2P8QEV8"/>
<dbReference type="Pfam" id="PF06325">
    <property type="entry name" value="PrmA"/>
    <property type="match status" value="1"/>
</dbReference>
<dbReference type="GO" id="GO:0008168">
    <property type="term" value="F:methyltransferase activity"/>
    <property type="evidence" value="ECO:0007669"/>
    <property type="project" value="UniProtKB-KW"/>
</dbReference>
<dbReference type="GO" id="GO:0032259">
    <property type="term" value="P:methylation"/>
    <property type="evidence" value="ECO:0007669"/>
    <property type="project" value="UniProtKB-KW"/>
</dbReference>
<sequence length="225" mass="24685">MYDYTQPLRRSEASRAKVRQRTDIELRGRHWTLLPDVFSPADSKSSLAHLDLLKFPVGGTFLEIGSGTGLIAVSAALAGCRAVHATDLNPAAVRNTALNAERFGVADQVTSVESDLFDGLRDAPAFDVVYWHSNNVWAPPELDINVHELAYVDPGYDAHRRYFREARRHVAPEGRVLIALSSRAGRAELEELAAAEGQALRTVDTTTVAEPEGPVVYELLEVVPL</sequence>
<dbReference type="OrthoDB" id="267914at2"/>
<comment type="caution">
    <text evidence="1">The sequence shown here is derived from an EMBL/GenBank/DDBJ whole genome shotgun (WGS) entry which is preliminary data.</text>
</comment>
<keyword evidence="1" id="KW-0808">Transferase</keyword>
<evidence type="ECO:0000313" key="1">
    <source>
        <dbReference type="EMBL" id="PSM44795.1"/>
    </source>
</evidence>
<name>A0A2P8QEV8_9ACTN</name>
<dbReference type="Proteomes" id="UP000240429">
    <property type="component" value="Unassembled WGS sequence"/>
</dbReference>
<proteinExistence type="predicted"/>